<proteinExistence type="predicted"/>
<feature type="compositionally biased region" description="Basic residues" evidence="1">
    <location>
        <begin position="311"/>
        <end position="321"/>
    </location>
</feature>
<keyword evidence="2" id="KW-0812">Transmembrane</keyword>
<feature type="transmembrane region" description="Helical" evidence="2">
    <location>
        <begin position="35"/>
        <end position="56"/>
    </location>
</feature>
<keyword evidence="4" id="KW-1185">Reference proteome</keyword>
<protein>
    <submittedName>
        <fullName evidence="3">Uncharacterized protein</fullName>
    </submittedName>
</protein>
<keyword evidence="2" id="KW-1133">Transmembrane helix</keyword>
<dbReference type="EMBL" id="JAUTBF010000001">
    <property type="protein sequence ID" value="MDQ1124281.1"/>
    <property type="molecule type" value="Genomic_DNA"/>
</dbReference>
<evidence type="ECO:0000313" key="3">
    <source>
        <dbReference type="EMBL" id="MDQ1124281.1"/>
    </source>
</evidence>
<feature type="region of interest" description="Disordered" evidence="1">
    <location>
        <begin position="299"/>
        <end position="321"/>
    </location>
</feature>
<feature type="transmembrane region" description="Helical" evidence="2">
    <location>
        <begin position="177"/>
        <end position="203"/>
    </location>
</feature>
<evidence type="ECO:0000256" key="2">
    <source>
        <dbReference type="SAM" id="Phobius"/>
    </source>
</evidence>
<organism evidence="3 4">
    <name type="scientific">Microbacterium trichothecenolyticum</name>
    <name type="common">Aureobacterium trichothecenolyticum</name>
    <dbReference type="NCBI Taxonomy" id="69370"/>
    <lineage>
        <taxon>Bacteria</taxon>
        <taxon>Bacillati</taxon>
        <taxon>Actinomycetota</taxon>
        <taxon>Actinomycetes</taxon>
        <taxon>Micrococcales</taxon>
        <taxon>Microbacteriaceae</taxon>
        <taxon>Microbacterium</taxon>
    </lineage>
</organism>
<gene>
    <name evidence="3" type="ORF">QE412_002854</name>
</gene>
<feature type="transmembrane region" description="Helical" evidence="2">
    <location>
        <begin position="118"/>
        <end position="137"/>
    </location>
</feature>
<keyword evidence="2" id="KW-0472">Membrane</keyword>
<comment type="caution">
    <text evidence="3">The sequence shown here is derived from an EMBL/GenBank/DDBJ whole genome shotgun (WGS) entry which is preliminary data.</text>
</comment>
<reference evidence="3 4" key="1">
    <citation type="submission" date="2023-07" db="EMBL/GenBank/DDBJ databases">
        <title>Functional and genomic diversity of the sorghum phyllosphere microbiome.</title>
        <authorList>
            <person name="Shade A."/>
        </authorList>
    </citation>
    <scope>NUCLEOTIDE SEQUENCE [LARGE SCALE GENOMIC DNA]</scope>
    <source>
        <strain evidence="3 4">SORGH_AS_1207</strain>
    </source>
</reference>
<sequence>MDVSTGLLGVCIAVTAAVLAVAMPRVGTPAAMNLFLRFAAVGGVCAVGSSAMYLIFVAGAGITSLVMGDVAMVLAPAVLFVAIIVLSGGHALLPSVAAVVLAVGVAVVTATVPLPASSAVKTLALALACGATAWAAERAGAGSSGPLRLISVTTALFAAYCVVRVTVGFSAGWESPVFVAGFSFIPTTVLGGVGVMLIGAAVVRLRFGQVRDSAPEQCPVGSSVVLGDWDLASAAYGPDRMRALVTELRSAGRELNPDAVDIPRGIEVSVPDAYAKLGERLRSVYGWEPEQTILLVDGAGATAATPTVPPPRRRRRGSSRF</sequence>
<evidence type="ECO:0000256" key="1">
    <source>
        <dbReference type="SAM" id="MobiDB-lite"/>
    </source>
</evidence>
<name>A0ABU0TX98_MICTR</name>
<accession>A0ABU0TX98</accession>
<evidence type="ECO:0000313" key="4">
    <source>
        <dbReference type="Proteomes" id="UP001226691"/>
    </source>
</evidence>
<dbReference type="RefSeq" id="WP_307485125.1">
    <property type="nucleotide sequence ID" value="NZ_JAUTBF010000001.1"/>
</dbReference>
<feature type="transmembrane region" description="Helical" evidence="2">
    <location>
        <begin position="62"/>
        <end position="85"/>
    </location>
</feature>
<feature type="transmembrane region" description="Helical" evidence="2">
    <location>
        <begin position="6"/>
        <end position="23"/>
    </location>
</feature>
<dbReference type="Proteomes" id="UP001226691">
    <property type="component" value="Unassembled WGS sequence"/>
</dbReference>
<feature type="transmembrane region" description="Helical" evidence="2">
    <location>
        <begin position="149"/>
        <end position="171"/>
    </location>
</feature>
<feature type="transmembrane region" description="Helical" evidence="2">
    <location>
        <begin position="92"/>
        <end position="112"/>
    </location>
</feature>